<comment type="similarity">
    <text evidence="4 5">Belongs to the peptidase T1A family.</text>
</comment>
<reference evidence="8" key="1">
    <citation type="journal article" date="2020" name="Fungal Divers.">
        <title>Resolving the Mortierellaceae phylogeny through synthesis of multi-gene phylogenetics and phylogenomics.</title>
        <authorList>
            <person name="Vandepol N."/>
            <person name="Liber J."/>
            <person name="Desiro A."/>
            <person name="Na H."/>
            <person name="Kennedy M."/>
            <person name="Barry K."/>
            <person name="Grigoriev I.V."/>
            <person name="Miller A.N."/>
            <person name="O'Donnell K."/>
            <person name="Stajich J.E."/>
            <person name="Bonito G."/>
        </authorList>
    </citation>
    <scope>NUCLEOTIDE SEQUENCE</scope>
    <source>
        <strain evidence="8">REB-010B</strain>
    </source>
</reference>
<keyword evidence="1 5" id="KW-0963">Cytoplasm</keyword>
<name>A0A9P6UZL6_9FUNG</name>
<dbReference type="PANTHER" id="PTHR11599">
    <property type="entry name" value="PROTEASOME SUBUNIT ALPHA/BETA"/>
    <property type="match status" value="1"/>
</dbReference>
<dbReference type="InterPro" id="IPR001353">
    <property type="entry name" value="Proteasome_sua/b"/>
</dbReference>
<dbReference type="SMART" id="SM00948">
    <property type="entry name" value="Proteasome_A_N"/>
    <property type="match status" value="1"/>
</dbReference>
<organism evidence="8 9">
    <name type="scientific">Dissophora globulifera</name>
    <dbReference type="NCBI Taxonomy" id="979702"/>
    <lineage>
        <taxon>Eukaryota</taxon>
        <taxon>Fungi</taxon>
        <taxon>Fungi incertae sedis</taxon>
        <taxon>Mucoromycota</taxon>
        <taxon>Mortierellomycotina</taxon>
        <taxon>Mortierellomycetes</taxon>
        <taxon>Mortierellales</taxon>
        <taxon>Mortierellaceae</taxon>
        <taxon>Dissophora</taxon>
    </lineage>
</organism>
<evidence type="ECO:0000256" key="4">
    <source>
        <dbReference type="PROSITE-ProRule" id="PRU00808"/>
    </source>
</evidence>
<feature type="region of interest" description="Disordered" evidence="6">
    <location>
        <begin position="239"/>
        <end position="259"/>
    </location>
</feature>
<evidence type="ECO:0000256" key="3">
    <source>
        <dbReference type="ARBA" id="ARBA00023242"/>
    </source>
</evidence>
<evidence type="ECO:0000313" key="8">
    <source>
        <dbReference type="EMBL" id="KAG0328179.1"/>
    </source>
</evidence>
<dbReference type="PROSITE" id="PS51475">
    <property type="entry name" value="PROTEASOME_ALPHA_2"/>
    <property type="match status" value="1"/>
</dbReference>
<dbReference type="EMBL" id="JAAAIP010000040">
    <property type="protein sequence ID" value="KAG0328179.1"/>
    <property type="molecule type" value="Genomic_DNA"/>
</dbReference>
<accession>A0A9P6UZL6</accession>
<dbReference type="Gene3D" id="3.60.20.10">
    <property type="entry name" value="Glutamine Phosphoribosylpyrophosphate, subunit 1, domain 1"/>
    <property type="match status" value="1"/>
</dbReference>
<keyword evidence="3 5" id="KW-0539">Nucleus</keyword>
<dbReference type="InterPro" id="IPR050115">
    <property type="entry name" value="Proteasome_alpha"/>
</dbReference>
<dbReference type="GO" id="GO:0019773">
    <property type="term" value="C:proteasome core complex, alpha-subunit complex"/>
    <property type="evidence" value="ECO:0007669"/>
    <property type="project" value="UniProtKB-UniRule"/>
</dbReference>
<dbReference type="InterPro" id="IPR035144">
    <property type="entry name" value="Proteasome_alpha1"/>
</dbReference>
<proteinExistence type="inferred from homology"/>
<evidence type="ECO:0000256" key="2">
    <source>
        <dbReference type="ARBA" id="ARBA00022942"/>
    </source>
</evidence>
<dbReference type="InterPro" id="IPR023332">
    <property type="entry name" value="Proteasome_alpha-type"/>
</dbReference>
<comment type="subcellular location">
    <subcellularLocation>
        <location evidence="5">Cytoplasm</location>
    </subcellularLocation>
    <subcellularLocation>
        <location evidence="5">Nucleus</location>
    </subcellularLocation>
</comment>
<gene>
    <name evidence="8" type="ORF">BGZ99_006049</name>
</gene>
<keyword evidence="2 4" id="KW-0647">Proteasome</keyword>
<dbReference type="SUPFAM" id="SSF56235">
    <property type="entry name" value="N-terminal nucleophile aminohydrolases (Ntn hydrolases)"/>
    <property type="match status" value="1"/>
</dbReference>
<dbReference type="AlphaFoldDB" id="A0A9P6UZL6"/>
<dbReference type="OrthoDB" id="431557at2759"/>
<evidence type="ECO:0000259" key="7">
    <source>
        <dbReference type="PROSITE" id="PS00388"/>
    </source>
</evidence>
<sequence length="259" mass="28805">MFRNQYDNDISTWSPQGRLHQIEYALEAVKQGSASVGLRSDTHVVLLGLKRSSGELASHQQKLFRIDNHVGIAIAGLVSDARVLSNFMRTECMKSKMMYDRPMPGSRLVNLIGDKAQINTQNYGRRPYGVGLLVASYDEGTGPHLYECLPNANCLEYYAISIGAKSQSAKTYLEKFIKDFGAADVDTLIMHGLHALRETLQQDKELNINNCSIGIVGKGENWRTIEGEDLKKYLDQLETGAPTTETTEELPQGEAMDTE</sequence>
<evidence type="ECO:0000313" key="9">
    <source>
        <dbReference type="Proteomes" id="UP000738325"/>
    </source>
</evidence>
<feature type="domain" description="Proteasome alpha-type subunits" evidence="7">
    <location>
        <begin position="6"/>
        <end position="28"/>
    </location>
</feature>
<comment type="caution">
    <text evidence="8">The sequence shown here is derived from an EMBL/GenBank/DDBJ whole genome shotgun (WGS) entry which is preliminary data.</text>
</comment>
<dbReference type="GO" id="GO:0006511">
    <property type="term" value="P:ubiquitin-dependent protein catabolic process"/>
    <property type="evidence" value="ECO:0007669"/>
    <property type="project" value="InterPro"/>
</dbReference>
<dbReference type="FunFam" id="3.60.20.10:FF:000016">
    <property type="entry name" value="Proteasome subunit alpha type-6"/>
    <property type="match status" value="1"/>
</dbReference>
<dbReference type="CDD" id="cd03749">
    <property type="entry name" value="proteasome_alpha_type_1"/>
    <property type="match status" value="1"/>
</dbReference>
<keyword evidence="9" id="KW-1185">Reference proteome</keyword>
<dbReference type="Proteomes" id="UP000738325">
    <property type="component" value="Unassembled WGS sequence"/>
</dbReference>
<comment type="subunit">
    <text evidence="5">The 26S proteasome consists of a 20S proteasome core and two 19S regulatory subunits.</text>
</comment>
<evidence type="ECO:0000256" key="1">
    <source>
        <dbReference type="ARBA" id="ARBA00022490"/>
    </source>
</evidence>
<dbReference type="GO" id="GO:0005737">
    <property type="term" value="C:cytoplasm"/>
    <property type="evidence" value="ECO:0007669"/>
    <property type="project" value="UniProtKB-SubCell"/>
</dbReference>
<dbReference type="PROSITE" id="PS00388">
    <property type="entry name" value="PROTEASOME_ALPHA_1"/>
    <property type="match status" value="1"/>
</dbReference>
<dbReference type="Pfam" id="PF00227">
    <property type="entry name" value="Proteasome"/>
    <property type="match status" value="1"/>
</dbReference>
<dbReference type="InterPro" id="IPR029055">
    <property type="entry name" value="Ntn_hydrolases_N"/>
</dbReference>
<evidence type="ECO:0000256" key="6">
    <source>
        <dbReference type="SAM" id="MobiDB-lite"/>
    </source>
</evidence>
<evidence type="ECO:0000256" key="5">
    <source>
        <dbReference type="RuleBase" id="RU000551"/>
    </source>
</evidence>
<dbReference type="GO" id="GO:0005634">
    <property type="term" value="C:nucleus"/>
    <property type="evidence" value="ECO:0007669"/>
    <property type="project" value="UniProtKB-SubCell"/>
</dbReference>
<dbReference type="Pfam" id="PF10584">
    <property type="entry name" value="Proteasome_A_N"/>
    <property type="match status" value="1"/>
</dbReference>
<dbReference type="InterPro" id="IPR000426">
    <property type="entry name" value="Proteasome_asu_N"/>
</dbReference>
<protein>
    <recommendedName>
        <fullName evidence="5">Proteasome subunit alpha type</fullName>
    </recommendedName>
</protein>